<proteinExistence type="predicted"/>
<dbReference type="Gene3D" id="1.10.357.10">
    <property type="entry name" value="Tetracycline Repressor, domain 2"/>
    <property type="match status" value="1"/>
</dbReference>
<evidence type="ECO:0000259" key="3">
    <source>
        <dbReference type="Pfam" id="PF02909"/>
    </source>
</evidence>
<evidence type="ECO:0000313" key="5">
    <source>
        <dbReference type="Proteomes" id="UP001596203"/>
    </source>
</evidence>
<dbReference type="InterPro" id="IPR004111">
    <property type="entry name" value="Repressor_TetR_C"/>
</dbReference>
<dbReference type="EMBL" id="JBHSPR010000018">
    <property type="protein sequence ID" value="MFC6019166.1"/>
    <property type="molecule type" value="Genomic_DNA"/>
</dbReference>
<evidence type="ECO:0000313" key="4">
    <source>
        <dbReference type="EMBL" id="MFC6019166.1"/>
    </source>
</evidence>
<protein>
    <submittedName>
        <fullName evidence="4">TetR/AcrR family transcriptional regulator C-terminal domain-containing protein</fullName>
    </submittedName>
</protein>
<feature type="domain" description="Tetracycline repressor TetR C-terminal" evidence="3">
    <location>
        <begin position="16"/>
        <end position="160"/>
    </location>
</feature>
<keyword evidence="2" id="KW-0804">Transcription</keyword>
<reference evidence="5" key="1">
    <citation type="journal article" date="2019" name="Int. J. Syst. Evol. Microbiol.">
        <title>The Global Catalogue of Microorganisms (GCM) 10K type strain sequencing project: providing services to taxonomists for standard genome sequencing and annotation.</title>
        <authorList>
            <consortium name="The Broad Institute Genomics Platform"/>
            <consortium name="The Broad Institute Genome Sequencing Center for Infectious Disease"/>
            <person name="Wu L."/>
            <person name="Ma J."/>
        </authorList>
    </citation>
    <scope>NUCLEOTIDE SEQUENCE [LARGE SCALE GENOMIC DNA]</scope>
    <source>
        <strain evidence="5">ZS-35-S2</strain>
    </source>
</reference>
<gene>
    <name evidence="4" type="ORF">ACFP2T_23525</name>
</gene>
<dbReference type="Pfam" id="PF02909">
    <property type="entry name" value="TetR_C_1"/>
    <property type="match status" value="1"/>
</dbReference>
<accession>A0ABW1KBY2</accession>
<comment type="caution">
    <text evidence="4">The sequence shown here is derived from an EMBL/GenBank/DDBJ whole genome shotgun (WGS) entry which is preliminary data.</text>
</comment>
<dbReference type="InterPro" id="IPR036271">
    <property type="entry name" value="Tet_transcr_reg_TetR-rel_C_sf"/>
</dbReference>
<organism evidence="4 5">
    <name type="scientific">Plantactinospora solaniradicis</name>
    <dbReference type="NCBI Taxonomy" id="1723736"/>
    <lineage>
        <taxon>Bacteria</taxon>
        <taxon>Bacillati</taxon>
        <taxon>Actinomycetota</taxon>
        <taxon>Actinomycetes</taxon>
        <taxon>Micromonosporales</taxon>
        <taxon>Micromonosporaceae</taxon>
        <taxon>Plantactinospora</taxon>
    </lineage>
</organism>
<evidence type="ECO:0000256" key="1">
    <source>
        <dbReference type="ARBA" id="ARBA00023015"/>
    </source>
</evidence>
<evidence type="ECO:0000256" key="2">
    <source>
        <dbReference type="ARBA" id="ARBA00023163"/>
    </source>
</evidence>
<keyword evidence="5" id="KW-1185">Reference proteome</keyword>
<sequence>MDEIYGELAVAELSDPGGWRAVVGGSAHDLRSMALRHPWVVSVLGQIGLATLGPNLTRWSEGLLAAFETAGFALDEADQAMNTLAAYVIGVATSEAAYLSMLARSGQSERDWIESLRPVAEQSVQEHPLLSAGYVARRDRDPREIRDDNFEYGLQRVLDGPAVRLGPAG</sequence>
<dbReference type="RefSeq" id="WP_377424975.1">
    <property type="nucleotide sequence ID" value="NZ_JBHSPR010000018.1"/>
</dbReference>
<dbReference type="SUPFAM" id="SSF48498">
    <property type="entry name" value="Tetracyclin repressor-like, C-terminal domain"/>
    <property type="match status" value="1"/>
</dbReference>
<name>A0ABW1KBY2_9ACTN</name>
<dbReference type="Proteomes" id="UP001596203">
    <property type="component" value="Unassembled WGS sequence"/>
</dbReference>
<keyword evidence="1" id="KW-0805">Transcription regulation</keyword>